<dbReference type="GO" id="GO:0004081">
    <property type="term" value="F:bis(5'-nucleosyl)-tetraphosphatase (asymmetrical) activity"/>
    <property type="evidence" value="ECO:0007669"/>
    <property type="project" value="TreeGrafter"/>
</dbReference>
<dbReference type="GO" id="GO:0006754">
    <property type="term" value="P:ATP biosynthetic process"/>
    <property type="evidence" value="ECO:0007669"/>
    <property type="project" value="TreeGrafter"/>
</dbReference>
<gene>
    <name evidence="4" type="ORF">SAMN05421737_11043</name>
</gene>
<dbReference type="InterPro" id="IPR015797">
    <property type="entry name" value="NUDIX_hydrolase-like_dom_sf"/>
</dbReference>
<dbReference type="CDD" id="cd04684">
    <property type="entry name" value="NUDIX_Hydrolase"/>
    <property type="match status" value="1"/>
</dbReference>
<dbReference type="PANTHER" id="PTHR21340">
    <property type="entry name" value="DIADENOSINE 5,5-P1,P4-TETRAPHOSPHATE PYROPHOSPHOHYDROLASE MUTT"/>
    <property type="match status" value="1"/>
</dbReference>
<dbReference type="RefSeq" id="WP_090776341.1">
    <property type="nucleotide sequence ID" value="NZ_FMYM01000010.1"/>
</dbReference>
<feature type="domain" description="Nudix hydrolase" evidence="3">
    <location>
        <begin position="14"/>
        <end position="140"/>
    </location>
</feature>
<evidence type="ECO:0000256" key="1">
    <source>
        <dbReference type="ARBA" id="ARBA00022801"/>
    </source>
</evidence>
<evidence type="ECO:0000259" key="3">
    <source>
        <dbReference type="PROSITE" id="PS51462"/>
    </source>
</evidence>
<evidence type="ECO:0000313" key="4">
    <source>
        <dbReference type="EMBL" id="SDC55560.1"/>
    </source>
</evidence>
<sequence>MKVFGEQRPDLNYRKRQGVYAVVIDAETKKCMTVQTERGHFLPGGGIEAGESLQDCLKREMLEETGYEVEAGTFIGKAQQYFLSPQNEPLLSEASFYAVKLLDKVQEPTEVDHTVTWIDLDYLEGYLYHAHHEWAVRKAV</sequence>
<dbReference type="STRING" id="1464122.SAMN05421737_11043"/>
<dbReference type="PROSITE" id="PS51462">
    <property type="entry name" value="NUDIX"/>
    <property type="match status" value="1"/>
</dbReference>
<dbReference type="InterPro" id="IPR000086">
    <property type="entry name" value="NUDIX_hydrolase_dom"/>
</dbReference>
<keyword evidence="5" id="KW-1185">Reference proteome</keyword>
<dbReference type="InterPro" id="IPR020084">
    <property type="entry name" value="NUDIX_hydrolase_CS"/>
</dbReference>
<name>A0A1G6MJA2_9BACI</name>
<dbReference type="GO" id="GO:0006167">
    <property type="term" value="P:AMP biosynthetic process"/>
    <property type="evidence" value="ECO:0007669"/>
    <property type="project" value="TreeGrafter"/>
</dbReference>
<dbReference type="Gene3D" id="3.90.79.10">
    <property type="entry name" value="Nucleoside Triphosphate Pyrophosphohydrolase"/>
    <property type="match status" value="1"/>
</dbReference>
<evidence type="ECO:0000313" key="5">
    <source>
        <dbReference type="Proteomes" id="UP000242662"/>
    </source>
</evidence>
<dbReference type="PRINTS" id="PR00502">
    <property type="entry name" value="NUDIXFAMILY"/>
</dbReference>
<dbReference type="Proteomes" id="UP000242662">
    <property type="component" value="Unassembled WGS sequence"/>
</dbReference>
<dbReference type="PANTHER" id="PTHR21340:SF0">
    <property type="entry name" value="BIS(5'-NUCLEOSYL)-TETRAPHOSPHATASE [ASYMMETRICAL]"/>
    <property type="match status" value="1"/>
</dbReference>
<comment type="similarity">
    <text evidence="2">Belongs to the Nudix hydrolase family.</text>
</comment>
<dbReference type="AlphaFoldDB" id="A0A1G6MJA2"/>
<proteinExistence type="inferred from homology"/>
<dbReference type="InterPro" id="IPR020476">
    <property type="entry name" value="Nudix_hydrolase"/>
</dbReference>
<dbReference type="Pfam" id="PF00293">
    <property type="entry name" value="NUDIX"/>
    <property type="match status" value="1"/>
</dbReference>
<organism evidence="4 5">
    <name type="scientific">Shouchella lonarensis</name>
    <dbReference type="NCBI Taxonomy" id="1464122"/>
    <lineage>
        <taxon>Bacteria</taxon>
        <taxon>Bacillati</taxon>
        <taxon>Bacillota</taxon>
        <taxon>Bacilli</taxon>
        <taxon>Bacillales</taxon>
        <taxon>Bacillaceae</taxon>
        <taxon>Shouchella</taxon>
    </lineage>
</organism>
<protein>
    <submittedName>
        <fullName evidence="4">8-oxo-dGTP diphosphatase</fullName>
    </submittedName>
</protein>
<reference evidence="5" key="1">
    <citation type="submission" date="2016-09" db="EMBL/GenBank/DDBJ databases">
        <authorList>
            <person name="Varghese N."/>
            <person name="Submissions S."/>
        </authorList>
    </citation>
    <scope>NUCLEOTIDE SEQUENCE [LARGE SCALE GENOMIC DNA]</scope>
    <source>
        <strain evidence="5">25nlg</strain>
    </source>
</reference>
<dbReference type="PROSITE" id="PS00893">
    <property type="entry name" value="NUDIX_BOX"/>
    <property type="match status" value="1"/>
</dbReference>
<dbReference type="InterPro" id="IPR051325">
    <property type="entry name" value="Nudix_hydrolase_domain"/>
</dbReference>
<evidence type="ECO:0000256" key="2">
    <source>
        <dbReference type="RuleBase" id="RU003476"/>
    </source>
</evidence>
<accession>A0A1G6MJA2</accession>
<dbReference type="OrthoDB" id="9816040at2"/>
<keyword evidence="1 2" id="KW-0378">Hydrolase</keyword>
<dbReference type="EMBL" id="FMYM01000010">
    <property type="protein sequence ID" value="SDC55560.1"/>
    <property type="molecule type" value="Genomic_DNA"/>
</dbReference>
<dbReference type="SUPFAM" id="SSF55811">
    <property type="entry name" value="Nudix"/>
    <property type="match status" value="1"/>
</dbReference>